<keyword evidence="2" id="KW-0238">DNA-binding</keyword>
<evidence type="ECO:0000259" key="5">
    <source>
        <dbReference type="PROSITE" id="PS01124"/>
    </source>
</evidence>
<evidence type="ECO:0000313" key="7">
    <source>
        <dbReference type="Proteomes" id="UP000315540"/>
    </source>
</evidence>
<accession>A0A504JIQ6</accession>
<dbReference type="Gene3D" id="1.10.10.60">
    <property type="entry name" value="Homeodomain-like"/>
    <property type="match status" value="2"/>
</dbReference>
<evidence type="ECO:0000313" key="6">
    <source>
        <dbReference type="EMBL" id="TPN87503.1"/>
    </source>
</evidence>
<dbReference type="PROSITE" id="PS00041">
    <property type="entry name" value="HTH_ARAC_FAMILY_1"/>
    <property type="match status" value="1"/>
</dbReference>
<dbReference type="AlphaFoldDB" id="A0A504JIQ6"/>
<reference evidence="6 7" key="1">
    <citation type="submission" date="2019-06" db="EMBL/GenBank/DDBJ databases">
        <authorList>
            <person name="Meng X."/>
        </authorList>
    </citation>
    <scope>NUCLEOTIDE SEQUENCE [LARGE SCALE GENOMIC DNA]</scope>
    <source>
        <strain evidence="6 7">M625</strain>
    </source>
</reference>
<keyword evidence="7" id="KW-1185">Reference proteome</keyword>
<proteinExistence type="predicted"/>
<keyword evidence="4" id="KW-1133">Transmembrane helix</keyword>
<dbReference type="RefSeq" id="WP_140592145.1">
    <property type="nucleotide sequence ID" value="NZ_VFWZ01000002.1"/>
</dbReference>
<sequence length="398" mass="46259">MENTQDIIDLIPIRHNLVSYFIFLGIFLGLLLSCIILFRTSSKITAFKLYGWSLLIQSIIAFDVLLCYTGLMKYVPYLNDSTEPLVLLIAPLTYLFVYSLLARETISIKKFWFHGIPSILYFLTQIQYYLQPNAIKINAYLGAYFPDMRRIDTPKDIDYSYLIIKDEFRWLILFSFMVYIILSARIILKNIYHKNKSSAIDTSVNKYQFSRNVTFSLFIFFVLIFMVYLNFEDDGGDHYIFIFYTIIVSLTTFLLLVESRVFTTSWIADKYETTTVKNDLISIEKIETFVKSEAYYLSQSASLKDLSKALNANPNYVSQIINAGAQLNFNDFINQYRINEAKKRLIDKTYNQLTIEAIGESVGFKSKATFYNAFKKHVAMSPKAYIRSQVDITESKNV</sequence>
<dbReference type="SMART" id="SM00342">
    <property type="entry name" value="HTH_ARAC"/>
    <property type="match status" value="1"/>
</dbReference>
<dbReference type="InterPro" id="IPR018062">
    <property type="entry name" value="HTH_AraC-typ_CS"/>
</dbReference>
<comment type="caution">
    <text evidence="6">The sequence shown here is derived from an EMBL/GenBank/DDBJ whole genome shotgun (WGS) entry which is preliminary data.</text>
</comment>
<gene>
    <name evidence="6" type="ORF">FHK87_07935</name>
</gene>
<feature type="transmembrane region" description="Helical" evidence="4">
    <location>
        <begin position="20"/>
        <end position="38"/>
    </location>
</feature>
<dbReference type="SUPFAM" id="SSF46689">
    <property type="entry name" value="Homeodomain-like"/>
    <property type="match status" value="1"/>
</dbReference>
<evidence type="ECO:0000256" key="3">
    <source>
        <dbReference type="ARBA" id="ARBA00023163"/>
    </source>
</evidence>
<feature type="transmembrane region" description="Helical" evidence="4">
    <location>
        <begin position="50"/>
        <end position="72"/>
    </location>
</feature>
<dbReference type="Pfam" id="PF12833">
    <property type="entry name" value="HTH_18"/>
    <property type="match status" value="1"/>
</dbReference>
<evidence type="ECO:0000256" key="1">
    <source>
        <dbReference type="ARBA" id="ARBA00023015"/>
    </source>
</evidence>
<feature type="transmembrane region" description="Helical" evidence="4">
    <location>
        <begin position="168"/>
        <end position="188"/>
    </location>
</feature>
<feature type="transmembrane region" description="Helical" evidence="4">
    <location>
        <begin position="209"/>
        <end position="228"/>
    </location>
</feature>
<keyword evidence="4" id="KW-0472">Membrane</keyword>
<dbReference type="OrthoDB" id="5492415at2"/>
<evidence type="ECO:0000256" key="4">
    <source>
        <dbReference type="SAM" id="Phobius"/>
    </source>
</evidence>
<dbReference type="InterPro" id="IPR009057">
    <property type="entry name" value="Homeodomain-like_sf"/>
</dbReference>
<dbReference type="GO" id="GO:0003700">
    <property type="term" value="F:DNA-binding transcription factor activity"/>
    <property type="evidence" value="ECO:0007669"/>
    <property type="project" value="InterPro"/>
</dbReference>
<dbReference type="GO" id="GO:0043565">
    <property type="term" value="F:sequence-specific DNA binding"/>
    <property type="evidence" value="ECO:0007669"/>
    <property type="project" value="InterPro"/>
</dbReference>
<feature type="domain" description="HTH araC/xylS-type" evidence="5">
    <location>
        <begin position="284"/>
        <end position="388"/>
    </location>
</feature>
<dbReference type="PROSITE" id="PS01124">
    <property type="entry name" value="HTH_ARAC_FAMILY_2"/>
    <property type="match status" value="1"/>
</dbReference>
<feature type="transmembrane region" description="Helical" evidence="4">
    <location>
        <begin position="84"/>
        <end position="102"/>
    </location>
</feature>
<protein>
    <submittedName>
        <fullName evidence="6">Helix-turn-helix domain-containing protein</fullName>
    </submittedName>
</protein>
<dbReference type="PANTHER" id="PTHR43280">
    <property type="entry name" value="ARAC-FAMILY TRANSCRIPTIONAL REGULATOR"/>
    <property type="match status" value="1"/>
</dbReference>
<name>A0A504JIQ6_9FLAO</name>
<dbReference type="InterPro" id="IPR018060">
    <property type="entry name" value="HTH_AraC"/>
</dbReference>
<keyword evidence="4" id="KW-0812">Transmembrane</keyword>
<dbReference type="PANTHER" id="PTHR43280:SF29">
    <property type="entry name" value="ARAC-FAMILY TRANSCRIPTIONAL REGULATOR"/>
    <property type="match status" value="1"/>
</dbReference>
<feature type="transmembrane region" description="Helical" evidence="4">
    <location>
        <begin position="111"/>
        <end position="130"/>
    </location>
</feature>
<evidence type="ECO:0000256" key="2">
    <source>
        <dbReference type="ARBA" id="ARBA00023125"/>
    </source>
</evidence>
<dbReference type="Proteomes" id="UP000315540">
    <property type="component" value="Unassembled WGS sequence"/>
</dbReference>
<dbReference type="EMBL" id="VFWZ01000002">
    <property type="protein sequence ID" value="TPN87503.1"/>
    <property type="molecule type" value="Genomic_DNA"/>
</dbReference>
<keyword evidence="3" id="KW-0804">Transcription</keyword>
<feature type="transmembrane region" description="Helical" evidence="4">
    <location>
        <begin position="240"/>
        <end position="257"/>
    </location>
</feature>
<organism evidence="6 7">
    <name type="scientific">Aquimarina algicola</name>
    <dbReference type="NCBI Taxonomy" id="2589995"/>
    <lineage>
        <taxon>Bacteria</taxon>
        <taxon>Pseudomonadati</taxon>
        <taxon>Bacteroidota</taxon>
        <taxon>Flavobacteriia</taxon>
        <taxon>Flavobacteriales</taxon>
        <taxon>Flavobacteriaceae</taxon>
        <taxon>Aquimarina</taxon>
    </lineage>
</organism>
<keyword evidence="1" id="KW-0805">Transcription regulation</keyword>